<reference evidence="3" key="1">
    <citation type="journal article" date="2019" name="Int. J. Syst. Evol. Microbiol.">
        <title>The Global Catalogue of Microorganisms (GCM) 10K type strain sequencing project: providing services to taxonomists for standard genome sequencing and annotation.</title>
        <authorList>
            <consortium name="The Broad Institute Genomics Platform"/>
            <consortium name="The Broad Institute Genome Sequencing Center for Infectious Disease"/>
            <person name="Wu L."/>
            <person name="Ma J."/>
        </authorList>
    </citation>
    <scope>NUCLEOTIDE SEQUENCE [LARGE SCALE GENOMIC DNA]</scope>
    <source>
        <strain evidence="3">CCUG 62952</strain>
    </source>
</reference>
<protein>
    <submittedName>
        <fullName evidence="2">DUF6770 family protein</fullName>
    </submittedName>
</protein>
<dbReference type="RefSeq" id="WP_386411302.1">
    <property type="nucleotide sequence ID" value="NZ_JBHTJH010000025.1"/>
</dbReference>
<feature type="signal peptide" evidence="1">
    <location>
        <begin position="1"/>
        <end position="19"/>
    </location>
</feature>
<keyword evidence="1" id="KW-0732">Signal</keyword>
<feature type="chain" id="PRO_5046243347" evidence="1">
    <location>
        <begin position="20"/>
        <end position="495"/>
    </location>
</feature>
<dbReference type="Pfam" id="PF20559">
    <property type="entry name" value="DUF6770"/>
    <property type="match status" value="1"/>
</dbReference>
<gene>
    <name evidence="2" type="ORF">ACFQ1M_18270</name>
</gene>
<evidence type="ECO:0000256" key="1">
    <source>
        <dbReference type="SAM" id="SignalP"/>
    </source>
</evidence>
<evidence type="ECO:0000313" key="2">
    <source>
        <dbReference type="EMBL" id="MFD0864167.1"/>
    </source>
</evidence>
<dbReference type="EMBL" id="JBHTJH010000025">
    <property type="protein sequence ID" value="MFD0864167.1"/>
    <property type="molecule type" value="Genomic_DNA"/>
</dbReference>
<keyword evidence="3" id="KW-1185">Reference proteome</keyword>
<evidence type="ECO:0000313" key="3">
    <source>
        <dbReference type="Proteomes" id="UP001596978"/>
    </source>
</evidence>
<sequence>MRKFSVLTLLFIFTYTVNAQFSDLADLASGKLETFTAIKDVDDQVYGYIGIYMLEKVDDKNMRFEYVVLDKNLNKVASGEYLNPYYKKVERNTFVSKKVGDEILLSSLYYSYTLRYVTFTTHRILNVKTNKIGDAFHLEGKEDFVFADYNGPSNKLNKQLKDIHKFEFPVPFGKGFLLMEGQKKNARKVHIQRSLGAFTFDAKKLWEHPIAVDDEKLDFGIADINKDRIILKMEEPFGNKEIFLKVLNADTGEQLFKYTVEKRGDDFSHTFIVEQDDDRITIIGMFSPYKTTGYDYRKSAGVFRIELDKQGNELSNKRLFWPQMSAFIEIDKKGKVEKGYRLIPKELFVFKDGTAAVLTEKMKEASVLALQPGVRSTDFVLLKFDSAFELSGIETIKKDKSKYYAGDYLFSQYVKDRTGVAFFYQDYQKDDATKDRNWILGIVTMIDGKYMHESIPMTSEDFAIFPYVAKEGHILLREINKDDDYDQIRIERLNY</sequence>
<dbReference type="Proteomes" id="UP001596978">
    <property type="component" value="Unassembled WGS sequence"/>
</dbReference>
<organism evidence="2 3">
    <name type="scientific">Sungkyunkwania multivorans</name>
    <dbReference type="NCBI Taxonomy" id="1173618"/>
    <lineage>
        <taxon>Bacteria</taxon>
        <taxon>Pseudomonadati</taxon>
        <taxon>Bacteroidota</taxon>
        <taxon>Flavobacteriia</taxon>
        <taxon>Flavobacteriales</taxon>
        <taxon>Flavobacteriaceae</taxon>
        <taxon>Sungkyunkwania</taxon>
    </lineage>
</organism>
<accession>A0ABW3D5H3</accession>
<proteinExistence type="predicted"/>
<name>A0ABW3D5H3_9FLAO</name>
<comment type="caution">
    <text evidence="2">The sequence shown here is derived from an EMBL/GenBank/DDBJ whole genome shotgun (WGS) entry which is preliminary data.</text>
</comment>
<dbReference type="InterPro" id="IPR046661">
    <property type="entry name" value="DUF6770"/>
</dbReference>